<dbReference type="EMBL" id="CP049887">
    <property type="protein sequence ID" value="QIL47469.1"/>
    <property type="molecule type" value="Genomic_DNA"/>
</dbReference>
<dbReference type="Proteomes" id="UP000501747">
    <property type="component" value="Chromosome"/>
</dbReference>
<evidence type="ECO:0000313" key="1">
    <source>
        <dbReference type="EMBL" id="QIL47469.1"/>
    </source>
</evidence>
<dbReference type="RefSeq" id="WP_166033578.1">
    <property type="nucleotide sequence ID" value="NZ_CP049887.1"/>
</dbReference>
<sequence length="61" mass="6837">MWQLADELHLSISDISQISGIGTLDLKASKEKKSSVFIPRRKAVLTTIRKLEAKKELGDKN</sequence>
<proteinExistence type="predicted"/>
<reference evidence="1 2" key="1">
    <citation type="submission" date="2020-03" db="EMBL/GenBank/DDBJ databases">
        <title>Vagococcus sp. nov., isolated from beetles.</title>
        <authorList>
            <person name="Hyun D.-W."/>
            <person name="Bae J.-W."/>
        </authorList>
    </citation>
    <scope>NUCLEOTIDE SEQUENCE [LARGE SCALE GENOMIC DNA]</scope>
    <source>
        <strain evidence="1 2">HDW17B</strain>
    </source>
</reference>
<evidence type="ECO:0000313" key="2">
    <source>
        <dbReference type="Proteomes" id="UP000501747"/>
    </source>
</evidence>
<name>A0A6G8AR74_9ENTE</name>
<keyword evidence="2" id="KW-1185">Reference proteome</keyword>
<evidence type="ECO:0008006" key="3">
    <source>
        <dbReference type="Google" id="ProtNLM"/>
    </source>
</evidence>
<dbReference type="AlphaFoldDB" id="A0A6G8AR74"/>
<dbReference type="KEGG" id="vhy:G7082_02430"/>
<accession>A0A6G8AR74</accession>
<protein>
    <recommendedName>
        <fullName evidence="3">DNA-binding protein</fullName>
    </recommendedName>
</protein>
<organism evidence="1 2">
    <name type="scientific">Vagococcus hydrophili</name>
    <dbReference type="NCBI Taxonomy" id="2714947"/>
    <lineage>
        <taxon>Bacteria</taxon>
        <taxon>Bacillati</taxon>
        <taxon>Bacillota</taxon>
        <taxon>Bacilli</taxon>
        <taxon>Lactobacillales</taxon>
        <taxon>Enterococcaceae</taxon>
        <taxon>Vagococcus</taxon>
    </lineage>
</organism>
<gene>
    <name evidence="1" type="ORF">G7082_02430</name>
</gene>